<organism evidence="1 2">
    <name type="scientific">Vitis vinifera</name>
    <name type="common">Grape</name>
    <dbReference type="NCBI Taxonomy" id="29760"/>
    <lineage>
        <taxon>Eukaryota</taxon>
        <taxon>Viridiplantae</taxon>
        <taxon>Streptophyta</taxon>
        <taxon>Embryophyta</taxon>
        <taxon>Tracheophyta</taxon>
        <taxon>Spermatophyta</taxon>
        <taxon>Magnoliopsida</taxon>
        <taxon>eudicotyledons</taxon>
        <taxon>Gunneridae</taxon>
        <taxon>Pentapetalae</taxon>
        <taxon>rosids</taxon>
        <taxon>Vitales</taxon>
        <taxon>Vitaceae</taxon>
        <taxon>Viteae</taxon>
        <taxon>Vitis</taxon>
    </lineage>
</organism>
<gene>
    <name evidence="1" type="ORF">CK203_071745</name>
</gene>
<sequence length="180" mass="20883">MVRFPIEKSNCNQLSATMRDFSNFIDVFGLVNPPLSGGGFTWSGGQGGSFKARLDCFLFSGDWEDHVSGALQVLLPRPLSKHSPILLDCGRERRDKRPFRFENMWLKALKRDLKKWNKEMFGNVSARKDLALELINYWDSIERLRPLFEEDKISQRNAKDEYSHLAILEETSWRQKSKAL</sequence>
<dbReference type="SUPFAM" id="SSF56219">
    <property type="entry name" value="DNase I-like"/>
    <property type="match status" value="1"/>
</dbReference>
<evidence type="ECO:0008006" key="3">
    <source>
        <dbReference type="Google" id="ProtNLM"/>
    </source>
</evidence>
<proteinExistence type="predicted"/>
<dbReference type="PANTHER" id="PTHR33710:SF64">
    <property type="entry name" value="ENDONUCLEASE_EXONUCLEASE_PHOSPHATASE DOMAIN-CONTAINING PROTEIN"/>
    <property type="match status" value="1"/>
</dbReference>
<dbReference type="PANTHER" id="PTHR33710">
    <property type="entry name" value="BNAC02G09200D PROTEIN"/>
    <property type="match status" value="1"/>
</dbReference>
<reference evidence="1 2" key="1">
    <citation type="journal article" date="2018" name="PLoS Genet.">
        <title>Population sequencing reveals clonal diversity and ancestral inbreeding in the grapevine cultivar Chardonnay.</title>
        <authorList>
            <person name="Roach M.J."/>
            <person name="Johnson D.L."/>
            <person name="Bohlmann J."/>
            <person name="van Vuuren H.J."/>
            <person name="Jones S.J."/>
            <person name="Pretorius I.S."/>
            <person name="Schmidt S.A."/>
            <person name="Borneman A.R."/>
        </authorList>
    </citation>
    <scope>NUCLEOTIDE SEQUENCE [LARGE SCALE GENOMIC DNA]</scope>
    <source>
        <strain evidence="2">cv. Chardonnay</strain>
        <tissue evidence="1">Leaf</tissue>
    </source>
</reference>
<dbReference type="EMBL" id="QGNW01002574">
    <property type="protein sequence ID" value="RVW17638.1"/>
    <property type="molecule type" value="Genomic_DNA"/>
</dbReference>
<evidence type="ECO:0000313" key="1">
    <source>
        <dbReference type="EMBL" id="RVW17638.1"/>
    </source>
</evidence>
<dbReference type="AlphaFoldDB" id="A0A438C348"/>
<accession>A0A438C348</accession>
<protein>
    <recommendedName>
        <fullName evidence="3">Endonuclease/exonuclease/phosphatase domain-containing protein</fullName>
    </recommendedName>
</protein>
<dbReference type="InterPro" id="IPR036691">
    <property type="entry name" value="Endo/exonu/phosph_ase_sf"/>
</dbReference>
<evidence type="ECO:0000313" key="2">
    <source>
        <dbReference type="Proteomes" id="UP000288805"/>
    </source>
</evidence>
<dbReference type="Gene3D" id="3.60.10.10">
    <property type="entry name" value="Endonuclease/exonuclease/phosphatase"/>
    <property type="match status" value="1"/>
</dbReference>
<name>A0A438C348_VITVI</name>
<comment type="caution">
    <text evidence="1">The sequence shown here is derived from an EMBL/GenBank/DDBJ whole genome shotgun (WGS) entry which is preliminary data.</text>
</comment>
<dbReference type="Proteomes" id="UP000288805">
    <property type="component" value="Unassembled WGS sequence"/>
</dbReference>